<keyword evidence="1 3" id="KW-0597">Phosphoprotein</keyword>
<dbReference type="PROSITE" id="PS50110">
    <property type="entry name" value="RESPONSE_REGULATORY"/>
    <property type="match status" value="1"/>
</dbReference>
<dbReference type="InterPro" id="IPR011006">
    <property type="entry name" value="CheY-like_superfamily"/>
</dbReference>
<keyword evidence="2" id="KW-0902">Two-component regulatory system</keyword>
<dbReference type="InterPro" id="IPR001789">
    <property type="entry name" value="Sig_transdc_resp-reg_receiver"/>
</dbReference>
<dbReference type="OrthoDB" id="9788090at2"/>
<gene>
    <name evidence="5" type="ORF">SAMN02745220_02718</name>
</gene>
<dbReference type="SMART" id="SM00448">
    <property type="entry name" value="REC"/>
    <property type="match status" value="1"/>
</dbReference>
<evidence type="ECO:0000313" key="5">
    <source>
        <dbReference type="EMBL" id="SHO49138.1"/>
    </source>
</evidence>
<dbReference type="RefSeq" id="WP_073613996.1">
    <property type="nucleotide sequence ID" value="NZ_FRFE01000012.1"/>
</dbReference>
<evidence type="ECO:0000259" key="4">
    <source>
        <dbReference type="PROSITE" id="PS50110"/>
    </source>
</evidence>
<dbReference type="Gene3D" id="3.40.50.2300">
    <property type="match status" value="1"/>
</dbReference>
<accession>A0A1M7Y9D2</accession>
<sequence>MDTQLKARILLVDDEEEFLKTLSERLEIRGLTVEIASSGQEAIARAEQQEFDAIIVDLSMPGIDGIETIERIKAINPTAELIMLTGHATVESGVAAMKKGAGDFLQKPVDMTTLLTKIGEAKDRRTHVLEKKAQDELDQILKSRGW</sequence>
<proteinExistence type="predicted"/>
<name>A0A1M7Y9D2_9BACT</name>
<organism evidence="5 6">
    <name type="scientific">Desulfopila aestuarii DSM 18488</name>
    <dbReference type="NCBI Taxonomy" id="1121416"/>
    <lineage>
        <taxon>Bacteria</taxon>
        <taxon>Pseudomonadati</taxon>
        <taxon>Thermodesulfobacteriota</taxon>
        <taxon>Desulfobulbia</taxon>
        <taxon>Desulfobulbales</taxon>
        <taxon>Desulfocapsaceae</taxon>
        <taxon>Desulfopila</taxon>
    </lineage>
</organism>
<dbReference type="SUPFAM" id="SSF52172">
    <property type="entry name" value="CheY-like"/>
    <property type="match status" value="1"/>
</dbReference>
<dbReference type="PANTHER" id="PTHR44591">
    <property type="entry name" value="STRESS RESPONSE REGULATOR PROTEIN 1"/>
    <property type="match status" value="1"/>
</dbReference>
<reference evidence="5 6" key="1">
    <citation type="submission" date="2016-12" db="EMBL/GenBank/DDBJ databases">
        <authorList>
            <person name="Song W.-J."/>
            <person name="Kurnit D.M."/>
        </authorList>
    </citation>
    <scope>NUCLEOTIDE SEQUENCE [LARGE SCALE GENOMIC DNA]</scope>
    <source>
        <strain evidence="5 6">DSM 18488</strain>
    </source>
</reference>
<dbReference type="AlphaFoldDB" id="A0A1M7Y9D2"/>
<protein>
    <submittedName>
        <fullName evidence="5">Response regulator receiver domain-containing protein</fullName>
    </submittedName>
</protein>
<evidence type="ECO:0000256" key="2">
    <source>
        <dbReference type="ARBA" id="ARBA00023012"/>
    </source>
</evidence>
<feature type="modified residue" description="4-aspartylphosphate" evidence="3">
    <location>
        <position position="57"/>
    </location>
</feature>
<dbReference type="GO" id="GO:0000160">
    <property type="term" value="P:phosphorelay signal transduction system"/>
    <property type="evidence" value="ECO:0007669"/>
    <property type="project" value="UniProtKB-KW"/>
</dbReference>
<dbReference type="Pfam" id="PF00072">
    <property type="entry name" value="Response_reg"/>
    <property type="match status" value="1"/>
</dbReference>
<feature type="domain" description="Response regulatory" evidence="4">
    <location>
        <begin position="8"/>
        <end position="122"/>
    </location>
</feature>
<dbReference type="STRING" id="1121416.SAMN02745220_02718"/>
<keyword evidence="6" id="KW-1185">Reference proteome</keyword>
<evidence type="ECO:0000256" key="3">
    <source>
        <dbReference type="PROSITE-ProRule" id="PRU00169"/>
    </source>
</evidence>
<dbReference type="EMBL" id="FRFE01000012">
    <property type="protein sequence ID" value="SHO49138.1"/>
    <property type="molecule type" value="Genomic_DNA"/>
</dbReference>
<evidence type="ECO:0000256" key="1">
    <source>
        <dbReference type="ARBA" id="ARBA00022553"/>
    </source>
</evidence>
<dbReference type="Proteomes" id="UP000184603">
    <property type="component" value="Unassembled WGS sequence"/>
</dbReference>
<evidence type="ECO:0000313" key="6">
    <source>
        <dbReference type="Proteomes" id="UP000184603"/>
    </source>
</evidence>
<dbReference type="InterPro" id="IPR050595">
    <property type="entry name" value="Bact_response_regulator"/>
</dbReference>
<dbReference type="PANTHER" id="PTHR44591:SF14">
    <property type="entry name" value="PROTEIN PILG"/>
    <property type="match status" value="1"/>
</dbReference>